<keyword evidence="2" id="KW-1185">Reference proteome</keyword>
<organism evidence="1 2">
    <name type="scientific">Fusarium sporotrichioides</name>
    <dbReference type="NCBI Taxonomy" id="5514"/>
    <lineage>
        <taxon>Eukaryota</taxon>
        <taxon>Fungi</taxon>
        <taxon>Dikarya</taxon>
        <taxon>Ascomycota</taxon>
        <taxon>Pezizomycotina</taxon>
        <taxon>Sordariomycetes</taxon>
        <taxon>Hypocreomycetidae</taxon>
        <taxon>Hypocreales</taxon>
        <taxon>Nectriaceae</taxon>
        <taxon>Fusarium</taxon>
    </lineage>
</organism>
<proteinExistence type="predicted"/>
<name>A0A395SHB6_FUSSP</name>
<evidence type="ECO:0000313" key="1">
    <source>
        <dbReference type="EMBL" id="RGP71761.1"/>
    </source>
</evidence>
<protein>
    <submittedName>
        <fullName evidence="1">Short-chain dehydrogenase tic chloroplastic</fullName>
    </submittedName>
</protein>
<gene>
    <name evidence="1" type="ORF">FSPOR_3127</name>
</gene>
<dbReference type="Proteomes" id="UP000266152">
    <property type="component" value="Unassembled WGS sequence"/>
</dbReference>
<accession>A0A395SHB6</accession>
<comment type="caution">
    <text evidence="1">The sequence shown here is derived from an EMBL/GenBank/DDBJ whole genome shotgun (WGS) entry which is preliminary data.</text>
</comment>
<reference evidence="1 2" key="1">
    <citation type="journal article" date="2018" name="PLoS Pathog.">
        <title>Evolution of structural diversity of trichothecenes, a family of toxins produced by plant pathogenic and entomopathogenic fungi.</title>
        <authorList>
            <person name="Proctor R.H."/>
            <person name="McCormick S.P."/>
            <person name="Kim H.S."/>
            <person name="Cardoza R.E."/>
            <person name="Stanley A.M."/>
            <person name="Lindo L."/>
            <person name="Kelly A."/>
            <person name="Brown D.W."/>
            <person name="Lee T."/>
            <person name="Vaughan M.M."/>
            <person name="Alexander N.J."/>
            <person name="Busman M."/>
            <person name="Gutierrez S."/>
        </authorList>
    </citation>
    <scope>NUCLEOTIDE SEQUENCE [LARGE SCALE GENOMIC DNA]</scope>
    <source>
        <strain evidence="1 2">NRRL 3299</strain>
    </source>
</reference>
<dbReference type="EMBL" id="PXOF01000039">
    <property type="protein sequence ID" value="RGP71761.1"/>
    <property type="molecule type" value="Genomic_DNA"/>
</dbReference>
<evidence type="ECO:0000313" key="2">
    <source>
        <dbReference type="Proteomes" id="UP000266152"/>
    </source>
</evidence>
<dbReference type="AlphaFoldDB" id="A0A395SHB6"/>
<feature type="non-terminal residue" evidence="1">
    <location>
        <position position="140"/>
    </location>
</feature>
<sequence length="140" mass="14671">MFDSTTEAQEVAAAFPSEISGKTFAITGVGFGGLGTALLAGKLSSSEASPVQRRVINVSSSAHTISRFRSSDPHFIGSSDLLPDEEPSREARKACDIPWGTGCSLLMAYAQSKTSLILHAKAISSGVLEEGSQRSPSIRV</sequence>